<dbReference type="SMART" id="SM00862">
    <property type="entry name" value="Trans_reg_C"/>
    <property type="match status" value="1"/>
</dbReference>
<organism evidence="4 5">
    <name type="scientific">Martelella alba</name>
    <dbReference type="NCBI Taxonomy" id="2590451"/>
    <lineage>
        <taxon>Bacteria</taxon>
        <taxon>Pseudomonadati</taxon>
        <taxon>Pseudomonadota</taxon>
        <taxon>Alphaproteobacteria</taxon>
        <taxon>Hyphomicrobiales</taxon>
        <taxon>Aurantimonadaceae</taxon>
        <taxon>Martelella</taxon>
    </lineage>
</organism>
<protein>
    <submittedName>
        <fullName evidence="4">Winged helix-turn-helix domain-containing protein</fullName>
    </submittedName>
</protein>
<dbReference type="InterPro" id="IPR001867">
    <property type="entry name" value="OmpR/PhoB-type_DNA-bd"/>
</dbReference>
<dbReference type="Proteomes" id="UP000318801">
    <property type="component" value="Unassembled WGS sequence"/>
</dbReference>
<dbReference type="Pfam" id="PF00486">
    <property type="entry name" value="Trans_reg_C"/>
    <property type="match status" value="1"/>
</dbReference>
<dbReference type="GO" id="GO:0003677">
    <property type="term" value="F:DNA binding"/>
    <property type="evidence" value="ECO:0007669"/>
    <property type="project" value="UniProtKB-UniRule"/>
</dbReference>
<comment type="caution">
    <text evidence="4">The sequence shown here is derived from an EMBL/GenBank/DDBJ whole genome shotgun (WGS) entry which is preliminary data.</text>
</comment>
<evidence type="ECO:0000313" key="4">
    <source>
        <dbReference type="EMBL" id="TPW26289.1"/>
    </source>
</evidence>
<reference evidence="4 5" key="1">
    <citation type="submission" date="2019-06" db="EMBL/GenBank/DDBJ databases">
        <authorList>
            <person name="Li M."/>
        </authorList>
    </citation>
    <scope>NUCLEOTIDE SEQUENCE [LARGE SCALE GENOMIC DNA]</scope>
    <source>
        <strain evidence="4 5">BGMRC2036</strain>
    </source>
</reference>
<dbReference type="SUPFAM" id="SSF46894">
    <property type="entry name" value="C-terminal effector domain of the bipartite response regulators"/>
    <property type="match status" value="1"/>
</dbReference>
<accession>A0A506U106</accession>
<evidence type="ECO:0000259" key="3">
    <source>
        <dbReference type="PROSITE" id="PS51755"/>
    </source>
</evidence>
<proteinExistence type="predicted"/>
<dbReference type="EMBL" id="VHLG01000036">
    <property type="protein sequence ID" value="TPW26289.1"/>
    <property type="molecule type" value="Genomic_DNA"/>
</dbReference>
<dbReference type="Gene3D" id="1.25.40.10">
    <property type="entry name" value="Tetratricopeptide repeat domain"/>
    <property type="match status" value="1"/>
</dbReference>
<sequence length="510" mass="56833">MLTAQRDNGERLRLSRQERSVIMRLSREPHKLVSRAQLLESLGDTVGELSERNVDYIINRLRKRLGDNSREPRFIATQYGEGYVWIADPQSAAPAFGFLVVGPVTGLAQAGDAAVETLGGLSRALRRCLGQKRGVVYRPDFDPAVERGQVDFGLAVSLHEEKGTLHLALVLRELASQKTIEAFRLTLPARRGFLRELDDFAVRLTDTIWTFIALPRDALSEPSAPPAYLRLHDAGALISGNIESWSENAQRLETARLRKPDDPTIAVLLAFNTYARMLQESEITEPLWRALEDEIETLVFEALPKIENDPSILLGLAKLLHFIDRGHRDLATKLAEQAFRQTTAFAAAFAIRGQFLATDGDLPGGIALYDQAIELAASGSQFHIYLLVNKAVALMAGNQRRAVEELTAELYLRDPRARLKLGLMFLSPGAKTVMPDLLPVLESVTVYQSNMLLSLLYNVSVRQFRSRSHQLHILRGSVAHLTRRLGNEAVPATLRRIFPELDRRPSAKSA</sequence>
<name>A0A506U106_9HYPH</name>
<dbReference type="GO" id="GO:0006355">
    <property type="term" value="P:regulation of DNA-templated transcription"/>
    <property type="evidence" value="ECO:0007669"/>
    <property type="project" value="InterPro"/>
</dbReference>
<evidence type="ECO:0000313" key="5">
    <source>
        <dbReference type="Proteomes" id="UP000318801"/>
    </source>
</evidence>
<dbReference type="CDD" id="cd00383">
    <property type="entry name" value="trans_reg_C"/>
    <property type="match status" value="1"/>
</dbReference>
<gene>
    <name evidence="4" type="ORF">FJU08_22505</name>
</gene>
<dbReference type="InterPro" id="IPR036388">
    <property type="entry name" value="WH-like_DNA-bd_sf"/>
</dbReference>
<keyword evidence="1 2" id="KW-0238">DNA-binding</keyword>
<dbReference type="AlphaFoldDB" id="A0A506U106"/>
<dbReference type="InterPro" id="IPR011990">
    <property type="entry name" value="TPR-like_helical_dom_sf"/>
</dbReference>
<dbReference type="InterPro" id="IPR016032">
    <property type="entry name" value="Sig_transdc_resp-reg_C-effctor"/>
</dbReference>
<dbReference type="Gene3D" id="1.10.10.10">
    <property type="entry name" value="Winged helix-like DNA-binding domain superfamily/Winged helix DNA-binding domain"/>
    <property type="match status" value="1"/>
</dbReference>
<keyword evidence="5" id="KW-1185">Reference proteome</keyword>
<evidence type="ECO:0000256" key="1">
    <source>
        <dbReference type="ARBA" id="ARBA00023125"/>
    </source>
</evidence>
<feature type="DNA-binding region" description="OmpR/PhoB-type" evidence="2">
    <location>
        <begin position="1"/>
        <end position="87"/>
    </location>
</feature>
<dbReference type="OrthoDB" id="7794946at2"/>
<feature type="domain" description="OmpR/PhoB-type" evidence="3">
    <location>
        <begin position="1"/>
        <end position="87"/>
    </location>
</feature>
<dbReference type="GO" id="GO:0000160">
    <property type="term" value="P:phosphorelay signal transduction system"/>
    <property type="evidence" value="ECO:0007669"/>
    <property type="project" value="InterPro"/>
</dbReference>
<dbReference type="RefSeq" id="WP_141151277.1">
    <property type="nucleotide sequence ID" value="NZ_VHLG01000036.1"/>
</dbReference>
<dbReference type="PROSITE" id="PS51755">
    <property type="entry name" value="OMPR_PHOB"/>
    <property type="match status" value="1"/>
</dbReference>
<evidence type="ECO:0000256" key="2">
    <source>
        <dbReference type="PROSITE-ProRule" id="PRU01091"/>
    </source>
</evidence>